<protein>
    <recommendedName>
        <fullName evidence="8">Non-specific serine/threonine protein kinase</fullName>
    </recommendedName>
</protein>
<evidence type="ECO:0000256" key="5">
    <source>
        <dbReference type="SAM" id="Phobius"/>
    </source>
</evidence>
<feature type="repeat" description="ANK" evidence="3">
    <location>
        <begin position="1313"/>
        <end position="1345"/>
    </location>
</feature>
<keyword evidence="5" id="KW-0812">Transmembrane</keyword>
<feature type="compositionally biased region" description="Pro residues" evidence="4">
    <location>
        <begin position="2432"/>
        <end position="2450"/>
    </location>
</feature>
<evidence type="ECO:0000256" key="4">
    <source>
        <dbReference type="SAM" id="MobiDB-lite"/>
    </source>
</evidence>
<proteinExistence type="predicted"/>
<dbReference type="Proteomes" id="UP000654075">
    <property type="component" value="Unassembled WGS sequence"/>
</dbReference>
<dbReference type="PANTHER" id="PTHR24198:SF165">
    <property type="entry name" value="ANKYRIN REPEAT-CONTAINING PROTEIN-RELATED"/>
    <property type="match status" value="1"/>
</dbReference>
<dbReference type="SMART" id="SM00248">
    <property type="entry name" value="ANK"/>
    <property type="match status" value="3"/>
</dbReference>
<feature type="transmembrane region" description="Helical" evidence="5">
    <location>
        <begin position="2482"/>
        <end position="2503"/>
    </location>
</feature>
<dbReference type="OrthoDB" id="432401at2759"/>
<name>A0A813G688_POLGL</name>
<dbReference type="Pfam" id="PF20717">
    <property type="entry name" value="DUF6829"/>
    <property type="match status" value="2"/>
</dbReference>
<evidence type="ECO:0000256" key="3">
    <source>
        <dbReference type="PROSITE-ProRule" id="PRU00023"/>
    </source>
</evidence>
<evidence type="ECO:0000256" key="1">
    <source>
        <dbReference type="ARBA" id="ARBA00022737"/>
    </source>
</evidence>
<keyword evidence="5" id="KW-1133">Transmembrane helix</keyword>
<dbReference type="InterPro" id="IPR027417">
    <property type="entry name" value="P-loop_NTPase"/>
</dbReference>
<keyword evidence="5" id="KW-0472">Membrane</keyword>
<keyword evidence="2 3" id="KW-0040">ANK repeat</keyword>
<dbReference type="PROSITE" id="PS50088">
    <property type="entry name" value="ANK_REPEAT"/>
    <property type="match status" value="1"/>
</dbReference>
<feature type="compositionally biased region" description="Basic and acidic residues" evidence="4">
    <location>
        <begin position="2388"/>
        <end position="2408"/>
    </location>
</feature>
<feature type="region of interest" description="Disordered" evidence="4">
    <location>
        <begin position="2362"/>
        <end position="2455"/>
    </location>
</feature>
<dbReference type="Pfam" id="PF12796">
    <property type="entry name" value="Ank_2"/>
    <property type="match status" value="1"/>
</dbReference>
<comment type="caution">
    <text evidence="6">The sequence shown here is derived from an EMBL/GenBank/DDBJ whole genome shotgun (WGS) entry which is preliminary data.</text>
</comment>
<dbReference type="InterPro" id="IPR036770">
    <property type="entry name" value="Ankyrin_rpt-contain_sf"/>
</dbReference>
<evidence type="ECO:0008006" key="8">
    <source>
        <dbReference type="Google" id="ProtNLM"/>
    </source>
</evidence>
<dbReference type="Gene3D" id="3.40.50.300">
    <property type="entry name" value="P-loop containing nucleotide triphosphate hydrolases"/>
    <property type="match status" value="1"/>
</dbReference>
<keyword evidence="1" id="KW-0677">Repeat</keyword>
<organism evidence="6 7">
    <name type="scientific">Polarella glacialis</name>
    <name type="common">Dinoflagellate</name>
    <dbReference type="NCBI Taxonomy" id="89957"/>
    <lineage>
        <taxon>Eukaryota</taxon>
        <taxon>Sar</taxon>
        <taxon>Alveolata</taxon>
        <taxon>Dinophyceae</taxon>
        <taxon>Suessiales</taxon>
        <taxon>Suessiaceae</taxon>
        <taxon>Polarella</taxon>
    </lineage>
</organism>
<accession>A0A813G688</accession>
<dbReference type="Gene3D" id="1.10.510.10">
    <property type="entry name" value="Transferase(Phosphotransferase) domain 1"/>
    <property type="match status" value="1"/>
</dbReference>
<dbReference type="InterPro" id="IPR049232">
    <property type="entry name" value="DUF6829"/>
</dbReference>
<dbReference type="SUPFAM" id="SSF48403">
    <property type="entry name" value="Ankyrin repeat"/>
    <property type="match status" value="1"/>
</dbReference>
<gene>
    <name evidence="6" type="ORF">PGLA1383_LOCUS35845</name>
</gene>
<evidence type="ECO:0000313" key="6">
    <source>
        <dbReference type="EMBL" id="CAE8618204.1"/>
    </source>
</evidence>
<sequence length="2600" mass="286645">MRLELAGACWNVPELSQGSSNLLSTFKDLLLYESDQTLCDLTSASERRPFGNMNTVLAETFGHGGIVSSLREGGDPLQRAKGKSLVSGWYNFQGKASPYNIYTAKKGEYHPDAAMRRLYQQYFGSELPDLKKLIVDTIAPRLDALAKKHADDQLCPLIGLAHGDLNAANIMIDSLDAVWLIDFAQSVNSPLFTDMCKFEMACFFEYSIVPITPQLLLEFASSKKANWSELNVGDWLCVDQSVAELFLQELEKLIEATATKSGKAPHKQKALRARLTADPSMTDAAFDYCRQVSNVLVQGDFLNETLETLEISGIPLPKTRGACGANSLRFFMEICVSIRRFMAKDVIGALRQRHQAQGDIQVVDMLSLQLWLPFLRESYRIIGYKDIAPQYKVWCIYHCTRVAQKALDILQALDTLLQDSGSLKPAATLDKLTNLQRYTITQRESVFEAEQPTSNSQAGELVGTTCWVHRFASIFPSEACHNVVRKVHRACSAYKEEPGFFSPVFQVESEGGEVVELKVSKSPEPGNSEDWPLHVQGEGAQKGQNLLIGSVSVSGGKATSVTLISRLFPLSQGFLEAKHQEIQDSLVTDKFSIFKWVGGNRPAGGWAKLRDSWSHKLLGVAAGFLQVKAVAVDPAGEQMEPLELCLTLLCVDKGCELQDAALSPAVVVLHLRTSGSSYLVRSAQLPGSLTVLFEPSPSNHTFMMPVSYAAGQHIIVKCSAEAGWSQAKVVHEPKLENQHGHIVSVLGDLNQTPGNVHDSVCGNVLMYLHVMNSGGLEPGMPAQAYEVEVGKIKDFFRARHGFIVDSLSGNVLSLKECAPPTVRLLGDTLAGPLNLPAGAKGRYSARAKSLSDGEVPVDVLPKNSWASILSAVECHDQGMPTCQQNAFLIQGPPGSGKSCLACRLLLEVLDKHSNLIPLLLPVADLVKRSDSKFPNLSRPAAVQDWFEKYLKVTFGEGSLRCGMILQAIKMSRVVFLFEGLEDSANLCLAVEALICLLVKNRHLVLVTSRPLLGDRSPFDVFSSCGGGLAVLSLEPLADEQKRVVAKARLGAEGCEAFDELFHRLRGESQHDAGNEHDEDQDVFGNPMMLSMLLCYLQTTAKNKAEKGKLALEEKTESSIVAVHRVAIDVMLNRVQSRQQADRFNMTEKVELSKNILRKMALHMQLQQISEMAVDDVEDLFESNDVDGWESLRSANLMFLSVSGEEESQEIGFLVKGFQNFFVADGIAHLGGADLPELRTLLTDPWWAQALDMLAEAWPQSYVEVLQARIEEFLKTDKDSFLHLAARAGHRPIFKLLPKFKVEHQAALNQVGEDEMTPLHVAAAVGQTQLCQLMLKRGAEIDLEDSQGRLVMHVAMQNGHFQTAKVLLEHWQETGDQELKAKSLKSAAGAPSQLAVRLLSGMSEADFITSVAETYIELGFFSTAEAVDKGRTMGALLALFWITSGQYDQFVRSQDGETKLTKGSWNRLQEWTKKTVHLTTAAAVSAMLVFLAIMNLGKVKPFRSAFAPDCDEPTEALALILQKSPILIPSFYKLDSRLQQTILSAIKADFNFGQFLQAENLPASLFTVKQVLAEGGSVDILGFFLFRIFGAMCGILGSESLQGSLFMTEKVYTNFEVGLAVLQHTMAEDALQVYNRLLRERAKAQGLSLALTPQEDQGASRALVRLACLTRVFDAQGGKEVSDAFYAIASEKRNRLTKFLNADGITEAPGFLLYNAPAFLENARTKKFTDVRLIFELLLNVYEVAAQEYFGSAQKVVTIILDDLANHAKTCMSPQTFEFTKFGLTRAPGLKGDLQATVTISPWQLVTDPAVFIRLADSANDIVSLLAPGTVLREPFFLRRLRSTFPELAFFKNGCSSSVSSGIYNETIASMLVIYWTVTDQMDAFTRGQDPQQKLGDGSWKDILQLAKKALPSPEAIHIALVIAAISGVARHTDFQAQLAPKAKNSKQVLLHVLDNCPQVFPSFWRLPDTSRRLARAFLIQDFRFAEFISAETVPASLSAVRQMLDDTSLTFNKQTRVSLFSFMLLCEMSASLGARGLEGSLSTTEAAWQDFQIGLSIFQGLETGSEKEVCDRILARSATSLGVSLDASAESRTFARLACLCAHTEPSQAVALREAFQSLEVEERAQLSTYLSADGLQQKPAFVLRRCRSFFKHALANSVRVGLVSAIRVLLKLCDAAAGGFKVHAASPVLTVWLDQLATFAEGFTGAVDFPNLPFELASFSVSPKIWISVPGTQDIDSLKMQCRKLTSDFKAGQVGEIEFKAQVRTIFHVLDSSGASHDKRRGVNFDTLLSVFWLINDLHDFTRGECAEEPLSEQSWVQLHQWISDCIQLSFKEVADATLAFMAIHSLGKASRSREVPIVGMRTSTFRSETSTFRSETKHTNSSQEKGSSESKDSKPSQEKGGRESRDPRKHGRSLSAPDGNPDLAPLKKPQAPPAPQAPQGPMPSPPSPPRRRSLLKHMSTATTFTSTSDDRPQRPTSLQFVWHFLPASCLFCWYLWLFLFYRHSILSPKCIVGHWAACEQTPTWPLLSRTRSNINSSNSSNSNNSNSNYNYSNNSRKGAIKSDMGQLGFVWAYFFTCCFVKYCLKIEFTLLLGDVKVA</sequence>
<dbReference type="EMBL" id="CAJNNV010026450">
    <property type="protein sequence ID" value="CAE8618204.1"/>
    <property type="molecule type" value="Genomic_DNA"/>
</dbReference>
<keyword evidence="7" id="KW-1185">Reference proteome</keyword>
<dbReference type="InterPro" id="IPR002110">
    <property type="entry name" value="Ankyrin_rpt"/>
</dbReference>
<dbReference type="Gene3D" id="1.25.40.20">
    <property type="entry name" value="Ankyrin repeat-containing domain"/>
    <property type="match status" value="1"/>
</dbReference>
<dbReference type="PANTHER" id="PTHR24198">
    <property type="entry name" value="ANKYRIN REPEAT AND PROTEIN KINASE DOMAIN-CONTAINING PROTEIN"/>
    <property type="match status" value="1"/>
</dbReference>
<dbReference type="InterPro" id="IPR011009">
    <property type="entry name" value="Kinase-like_dom_sf"/>
</dbReference>
<feature type="compositionally biased region" description="Low complexity" evidence="4">
    <location>
        <begin position="2363"/>
        <end position="2375"/>
    </location>
</feature>
<dbReference type="PROSITE" id="PS50297">
    <property type="entry name" value="ANK_REP_REGION"/>
    <property type="match status" value="1"/>
</dbReference>
<reference evidence="6" key="1">
    <citation type="submission" date="2021-02" db="EMBL/GenBank/DDBJ databases">
        <authorList>
            <person name="Dougan E. K."/>
            <person name="Rhodes N."/>
            <person name="Thang M."/>
            <person name="Chan C."/>
        </authorList>
    </citation>
    <scope>NUCLEOTIDE SEQUENCE</scope>
</reference>
<dbReference type="SUPFAM" id="SSF56112">
    <property type="entry name" value="Protein kinase-like (PK-like)"/>
    <property type="match status" value="1"/>
</dbReference>
<evidence type="ECO:0000313" key="7">
    <source>
        <dbReference type="Proteomes" id="UP000654075"/>
    </source>
</evidence>
<evidence type="ECO:0000256" key="2">
    <source>
        <dbReference type="ARBA" id="ARBA00023043"/>
    </source>
</evidence>